<gene>
    <name evidence="1" type="ORF">dnl_21640</name>
</gene>
<dbReference type="KEGG" id="dli:dnl_21640"/>
<protein>
    <submittedName>
        <fullName evidence="1">Uncharacterized protein</fullName>
    </submittedName>
</protein>
<dbReference type="AlphaFoldDB" id="A0A975B6T6"/>
<keyword evidence="2" id="KW-1185">Reference proteome</keyword>
<sequence>MKVSGTISGTDFEKALKIEKIDIRHFPINNLPSNPKGFKNP</sequence>
<organism evidence="1 2">
    <name type="scientific">Desulfonema limicola</name>
    <dbReference type="NCBI Taxonomy" id="45656"/>
    <lineage>
        <taxon>Bacteria</taxon>
        <taxon>Pseudomonadati</taxon>
        <taxon>Thermodesulfobacteriota</taxon>
        <taxon>Desulfobacteria</taxon>
        <taxon>Desulfobacterales</taxon>
        <taxon>Desulfococcaceae</taxon>
        <taxon>Desulfonema</taxon>
    </lineage>
</organism>
<reference evidence="1" key="1">
    <citation type="journal article" date="2021" name="Microb. Physiol.">
        <title>Proteogenomic Insights into the Physiology of Marine, Sulfate-Reducing, Filamentous Desulfonema limicola and Desulfonema magnum.</title>
        <authorList>
            <person name="Schnaars V."/>
            <person name="Wohlbrand L."/>
            <person name="Scheve S."/>
            <person name="Hinrichs C."/>
            <person name="Reinhardt R."/>
            <person name="Rabus R."/>
        </authorList>
    </citation>
    <scope>NUCLEOTIDE SEQUENCE</scope>
    <source>
        <strain evidence="1">5ac10</strain>
    </source>
</reference>
<dbReference type="Proteomes" id="UP000663720">
    <property type="component" value="Chromosome"/>
</dbReference>
<proteinExistence type="predicted"/>
<evidence type="ECO:0000313" key="1">
    <source>
        <dbReference type="EMBL" id="QTA79882.1"/>
    </source>
</evidence>
<dbReference type="EMBL" id="CP061799">
    <property type="protein sequence ID" value="QTA79882.1"/>
    <property type="molecule type" value="Genomic_DNA"/>
</dbReference>
<accession>A0A975B6T6</accession>
<evidence type="ECO:0000313" key="2">
    <source>
        <dbReference type="Proteomes" id="UP000663720"/>
    </source>
</evidence>
<name>A0A975B6T6_9BACT</name>
<dbReference type="RefSeq" id="WP_275950231.1">
    <property type="nucleotide sequence ID" value="NZ_CP061799.1"/>
</dbReference>